<keyword evidence="4 7" id="KW-0413">Isomerase</keyword>
<comment type="similarity">
    <text evidence="2">Belongs to the terpene cyclase/mutase family.</text>
</comment>
<dbReference type="InterPro" id="IPR008930">
    <property type="entry name" value="Terpenoid_cyclase/PrenylTrfase"/>
</dbReference>
<evidence type="ECO:0000256" key="3">
    <source>
        <dbReference type="ARBA" id="ARBA00022737"/>
    </source>
</evidence>
<dbReference type="EC" id="5.4.99.17" evidence="7"/>
<protein>
    <submittedName>
        <fullName evidence="7">Terpene synthase, squalene cyclase</fullName>
        <ecNumber evidence="7">5.4.99.17</ecNumber>
    </submittedName>
</protein>
<name>H6SNY5_PARPM</name>
<dbReference type="InterPro" id="IPR018333">
    <property type="entry name" value="Squalene_cyclase"/>
</dbReference>
<dbReference type="SFLD" id="SFLDG01016">
    <property type="entry name" value="Prenyltransferase_Like_2"/>
    <property type="match status" value="1"/>
</dbReference>
<keyword evidence="8" id="KW-1185">Reference proteome</keyword>
<dbReference type="NCBIfam" id="TIGR01507">
    <property type="entry name" value="hopene_cyclase"/>
    <property type="match status" value="1"/>
</dbReference>
<keyword evidence="3" id="KW-0677">Repeat</keyword>
<dbReference type="PATRIC" id="fig|1150469.3.peg.506"/>
<evidence type="ECO:0000256" key="1">
    <source>
        <dbReference type="ARBA" id="ARBA00004999"/>
    </source>
</evidence>
<feature type="domain" description="Squalene cyclase N-terminal" evidence="6">
    <location>
        <begin position="63"/>
        <end position="350"/>
    </location>
</feature>
<dbReference type="UniPathway" id="UPA00337"/>
<dbReference type="EMBL" id="HE663493">
    <property type="protein sequence ID" value="CCG07057.1"/>
    <property type="molecule type" value="Genomic_DNA"/>
</dbReference>
<evidence type="ECO:0000256" key="2">
    <source>
        <dbReference type="ARBA" id="ARBA00009755"/>
    </source>
</evidence>
<dbReference type="STRING" id="1150469.RSPPHO_00431"/>
<dbReference type="Pfam" id="PF13249">
    <property type="entry name" value="SQHop_cyclase_N"/>
    <property type="match status" value="1"/>
</dbReference>
<dbReference type="Pfam" id="PF13243">
    <property type="entry name" value="SQHop_cyclase_C"/>
    <property type="match status" value="1"/>
</dbReference>
<dbReference type="InterPro" id="IPR006400">
    <property type="entry name" value="Hopene-cyclase"/>
</dbReference>
<evidence type="ECO:0000313" key="8">
    <source>
        <dbReference type="Proteomes" id="UP000033220"/>
    </source>
</evidence>
<dbReference type="eggNOG" id="COG1657">
    <property type="taxonomic scope" value="Bacteria"/>
</dbReference>
<dbReference type="CDD" id="cd02892">
    <property type="entry name" value="SQCY_1"/>
    <property type="match status" value="1"/>
</dbReference>
<dbReference type="NCBIfam" id="TIGR01787">
    <property type="entry name" value="squalene_cyclas"/>
    <property type="match status" value="1"/>
</dbReference>
<evidence type="ECO:0000259" key="5">
    <source>
        <dbReference type="Pfam" id="PF13243"/>
    </source>
</evidence>
<dbReference type="Gene3D" id="1.50.10.20">
    <property type="match status" value="2"/>
</dbReference>
<gene>
    <name evidence="7" type="ORF">RSPPHO_00431</name>
</gene>
<dbReference type="SUPFAM" id="SSF48239">
    <property type="entry name" value="Terpenoid cyclases/Protein prenyltransferases"/>
    <property type="match status" value="3"/>
</dbReference>
<reference evidence="7 8" key="1">
    <citation type="submission" date="2012-02" db="EMBL/GenBank/DDBJ databases">
        <title>Shotgun genome sequence of Phaeospirillum photometricum DSM 122.</title>
        <authorList>
            <person name="Duquesne K."/>
            <person name="Sturgis J."/>
        </authorList>
    </citation>
    <scope>NUCLEOTIDE SEQUENCE [LARGE SCALE GENOMIC DNA]</scope>
    <source>
        <strain evidence="8">DSM122</strain>
    </source>
</reference>
<dbReference type="GO" id="GO:0051007">
    <property type="term" value="F:squalene-hopene cyclase activity"/>
    <property type="evidence" value="ECO:0007669"/>
    <property type="project" value="UniProtKB-EC"/>
</dbReference>
<evidence type="ECO:0000256" key="4">
    <source>
        <dbReference type="ARBA" id="ARBA00023235"/>
    </source>
</evidence>
<dbReference type="PANTHER" id="PTHR11764">
    <property type="entry name" value="TERPENE CYCLASE/MUTASE FAMILY MEMBER"/>
    <property type="match status" value="1"/>
</dbReference>
<dbReference type="KEGG" id="rpm:RSPPHO_00431"/>
<dbReference type="HOGENOM" id="CLU_019345_0_0_5"/>
<feature type="domain" description="Squalene cyclase C-terminal" evidence="5">
    <location>
        <begin position="360"/>
        <end position="676"/>
    </location>
</feature>
<dbReference type="GO" id="GO:0005811">
    <property type="term" value="C:lipid droplet"/>
    <property type="evidence" value="ECO:0007669"/>
    <property type="project" value="InterPro"/>
</dbReference>
<accession>H6SNY5</accession>
<comment type="pathway">
    <text evidence="1">Secondary metabolite biosynthesis; hopanoid biosynthesis.</text>
</comment>
<dbReference type="InterPro" id="IPR032697">
    <property type="entry name" value="SQ_cyclase_N"/>
</dbReference>
<evidence type="ECO:0000259" key="6">
    <source>
        <dbReference type="Pfam" id="PF13249"/>
    </source>
</evidence>
<evidence type="ECO:0000313" key="7">
    <source>
        <dbReference type="EMBL" id="CCG07057.1"/>
    </source>
</evidence>
<proteinExistence type="inferred from homology"/>
<sequence>MALFFTKTTFFGRRRAAPCSHAANPALRVSMDAMMDASVYLRETGAPATEGNPVGDGELNAIIDEATRWLTDRQNADGHWVFELEADATIPAEYILLNHFLDEIDDEREHRLARYLRRIQGKHGGWPLFHDGDFDMSASVKAYYALKLVGDSVEAPHMRRARAAILAHGGAERANVFTRFTLAMFGQVPWRACPVTPIEAVLLPRWSPFHTTKVSYWSRTVMTPLMVLYSRRARAINPRGIGVQELFRRNPEDVRDWMKNPTGHWIGETLIQVDKVLRVIEPAVHRLFRGKAEAWALDFIEKRLNGKDGLGGIYPAIANTLMVYQTLGYAKDHPHYRIAREAVDGLCVRHGDIEYVQPCLSPVWDTCLASHALQEAGLKANDPAIAKSNEWLRGRQVLSVVGDWAHNRGHLEPGGWAFQYWNDYYPDVDDTAVVVMALDRANEGDVNREAIKRAEAWIKGMQSANGGWGAFDAENNTEFLNHIPFADHGALLDPPTVDVSARCLGMLAQIGCPLTDPVVQKGVEFLWSEQEEDGSWFGRWGTNYIYGTWSALNALNAVDVDMQDPRVRKAVQWLKDRQQPDGGWGEDCATYWKERKGEVKGSTPTQTAWAVLGLMAAGEVDSPEVERGIRYLLDAPRDGGKWQEELYNAVGFPRIFYLRYHGYSAYFPLWALARYRSLSQGNSKFPLTGM</sequence>
<dbReference type="Proteomes" id="UP000033220">
    <property type="component" value="Chromosome DSM 122"/>
</dbReference>
<dbReference type="InterPro" id="IPR032696">
    <property type="entry name" value="SQ_cyclase_C"/>
</dbReference>
<dbReference type="AlphaFoldDB" id="H6SNY5"/>
<dbReference type="GO" id="GO:0016104">
    <property type="term" value="P:triterpenoid biosynthetic process"/>
    <property type="evidence" value="ECO:0007669"/>
    <property type="project" value="InterPro"/>
</dbReference>
<organism evidence="7 8">
    <name type="scientific">Pararhodospirillum photometricum DSM 122</name>
    <dbReference type="NCBI Taxonomy" id="1150469"/>
    <lineage>
        <taxon>Bacteria</taxon>
        <taxon>Pseudomonadati</taxon>
        <taxon>Pseudomonadota</taxon>
        <taxon>Alphaproteobacteria</taxon>
        <taxon>Rhodospirillales</taxon>
        <taxon>Rhodospirillaceae</taxon>
        <taxon>Pararhodospirillum</taxon>
    </lineage>
</organism>
<dbReference type="PANTHER" id="PTHR11764:SF20">
    <property type="entry name" value="LANOSTEROL SYNTHASE"/>
    <property type="match status" value="1"/>
</dbReference>